<dbReference type="FunFam" id="3.40.50.1000:FF:000194">
    <property type="entry name" value="Mitochondrial import inner membrane translocase subunit TIM50"/>
    <property type="match status" value="1"/>
</dbReference>
<evidence type="ECO:0000313" key="4">
    <source>
        <dbReference type="Proteomes" id="UP000650467"/>
    </source>
</evidence>
<evidence type="ECO:0000256" key="1">
    <source>
        <dbReference type="RuleBase" id="RU365079"/>
    </source>
</evidence>
<feature type="domain" description="FCP1 homology" evidence="2">
    <location>
        <begin position="188"/>
        <end position="332"/>
    </location>
</feature>
<keyword evidence="1" id="KW-0809">Transit peptide</keyword>
<name>A0A835WEG2_CHLIN</name>
<accession>A0A835WEG2</accession>
<comment type="subcellular location">
    <subcellularLocation>
        <location evidence="1">Mitochondrion inner membrane</location>
        <topology evidence="1">Single-pass membrane protein</topology>
    </subcellularLocation>
</comment>
<comment type="subunit">
    <text evidence="1">Component of the TIM23 complex.</text>
</comment>
<keyword evidence="1" id="KW-0496">Mitochondrion</keyword>
<dbReference type="InterPro" id="IPR050365">
    <property type="entry name" value="TIM50"/>
</dbReference>
<keyword evidence="4" id="KW-1185">Reference proteome</keyword>
<gene>
    <name evidence="3" type="ORF">HXX76_000467</name>
</gene>
<comment type="similarity">
    <text evidence="1">Belongs to the TIM50 family.</text>
</comment>
<dbReference type="InterPro" id="IPR004274">
    <property type="entry name" value="FCP1_dom"/>
</dbReference>
<dbReference type="PROSITE" id="PS50969">
    <property type="entry name" value="FCP1"/>
    <property type="match status" value="1"/>
</dbReference>
<evidence type="ECO:0000313" key="3">
    <source>
        <dbReference type="EMBL" id="KAG2445863.1"/>
    </source>
</evidence>
<organism evidence="3 4">
    <name type="scientific">Chlamydomonas incerta</name>
    <dbReference type="NCBI Taxonomy" id="51695"/>
    <lineage>
        <taxon>Eukaryota</taxon>
        <taxon>Viridiplantae</taxon>
        <taxon>Chlorophyta</taxon>
        <taxon>core chlorophytes</taxon>
        <taxon>Chlorophyceae</taxon>
        <taxon>CS clade</taxon>
        <taxon>Chlamydomonadales</taxon>
        <taxon>Chlamydomonadaceae</taxon>
        <taxon>Chlamydomonas</taxon>
    </lineage>
</organism>
<sequence length="382" mass="42451">MLRRLPGLLGRLGSAASGSAASAAASAAEASVASIASASAPRAAAAGCRSRLFSSEAKGAHSVLDEVAQARLKRIKSQLEATGELPVEPPSGGVWGAIRMLWRGALLGGAGLGATAAYYTYAYDTKELVSIVKQTRTELKAEEKPNPLRQLWCDGMQRYLLLRHDLESRIKDFTDPATDKLLPDQHPAMKGAITLVLDLDEVLVWKEWTRQRGWSIYKRPGVQEFLLEMAQYYEIVVYTDEPYTYADPILNKFDPQRVAVMHRLYRTDTQYLDGKHVRDLSKINRDLSHVLMISAKPEAWALQPSNTLKLKPWKGEPGDTGLIDLIPFLQFLAMRRVKDVRDVVKSYDGVDDIPAAFRARLQEAAAHQRQGQRRPSGFLAPR</sequence>
<dbReference type="Proteomes" id="UP000650467">
    <property type="component" value="Unassembled WGS sequence"/>
</dbReference>
<dbReference type="PANTHER" id="PTHR12210">
    <property type="entry name" value="DULLARD PROTEIN PHOSPHATASE"/>
    <property type="match status" value="1"/>
</dbReference>
<reference evidence="3" key="1">
    <citation type="journal article" date="2020" name="bioRxiv">
        <title>Comparative genomics of Chlamydomonas.</title>
        <authorList>
            <person name="Craig R.J."/>
            <person name="Hasan A.R."/>
            <person name="Ness R.W."/>
            <person name="Keightley P.D."/>
        </authorList>
    </citation>
    <scope>NUCLEOTIDE SEQUENCE</scope>
    <source>
        <strain evidence="3">SAG 7.73</strain>
    </source>
</reference>
<dbReference type="AlphaFoldDB" id="A0A835WEG2"/>
<proteinExistence type="inferred from homology"/>
<dbReference type="Pfam" id="PF03031">
    <property type="entry name" value="NIF"/>
    <property type="match status" value="1"/>
</dbReference>
<comment type="function">
    <text evidence="1">Essential component of the TIM23 complex, a complex that mediates the translocation of transit peptide-containing proteins across the mitochondrial inner membrane.</text>
</comment>
<dbReference type="Gene3D" id="3.40.50.1000">
    <property type="entry name" value="HAD superfamily/HAD-like"/>
    <property type="match status" value="1"/>
</dbReference>
<evidence type="ECO:0000259" key="2">
    <source>
        <dbReference type="PROSITE" id="PS50969"/>
    </source>
</evidence>
<protein>
    <recommendedName>
        <fullName evidence="1">Mitochondrial import inner membrane translocase subunit TIM50</fullName>
    </recommendedName>
</protein>
<dbReference type="SUPFAM" id="SSF56784">
    <property type="entry name" value="HAD-like"/>
    <property type="match status" value="1"/>
</dbReference>
<dbReference type="CDD" id="cd07521">
    <property type="entry name" value="HAD_FCP1-like"/>
    <property type="match status" value="1"/>
</dbReference>
<comment type="caution">
    <text evidence="3">The sequence shown here is derived from an EMBL/GenBank/DDBJ whole genome shotgun (WGS) entry which is preliminary data.</text>
</comment>
<keyword evidence="1" id="KW-0813">Transport</keyword>
<dbReference type="InterPro" id="IPR023214">
    <property type="entry name" value="HAD_sf"/>
</dbReference>
<dbReference type="OrthoDB" id="287041at2759"/>
<dbReference type="EMBL" id="JAEHOC010000001">
    <property type="protein sequence ID" value="KAG2445863.1"/>
    <property type="molecule type" value="Genomic_DNA"/>
</dbReference>
<dbReference type="SMART" id="SM00577">
    <property type="entry name" value="CPDc"/>
    <property type="match status" value="1"/>
</dbReference>
<keyword evidence="1" id="KW-0811">Translocation</keyword>
<dbReference type="GO" id="GO:0015031">
    <property type="term" value="P:protein transport"/>
    <property type="evidence" value="ECO:0007669"/>
    <property type="project" value="UniProtKB-KW"/>
</dbReference>
<dbReference type="InterPro" id="IPR036412">
    <property type="entry name" value="HAD-like_sf"/>
</dbReference>
<keyword evidence="1" id="KW-0653">Protein transport</keyword>
<dbReference type="GO" id="GO:0005744">
    <property type="term" value="C:TIM23 mitochondrial import inner membrane translocase complex"/>
    <property type="evidence" value="ECO:0007669"/>
    <property type="project" value="UniProtKB-UniRule"/>
</dbReference>